<keyword evidence="2" id="KW-0675">Receptor</keyword>
<evidence type="ECO:0000313" key="3">
    <source>
        <dbReference type="Proteomes" id="UP001279410"/>
    </source>
</evidence>
<feature type="compositionally biased region" description="Polar residues" evidence="1">
    <location>
        <begin position="170"/>
        <end position="184"/>
    </location>
</feature>
<name>A0AAD3R4X3_LATJO</name>
<dbReference type="EMBL" id="BRZM01000023">
    <property type="protein sequence ID" value="GLD56042.1"/>
    <property type="molecule type" value="Genomic_DNA"/>
</dbReference>
<evidence type="ECO:0000313" key="2">
    <source>
        <dbReference type="EMBL" id="GLD56042.1"/>
    </source>
</evidence>
<evidence type="ECO:0000256" key="1">
    <source>
        <dbReference type="SAM" id="MobiDB-lite"/>
    </source>
</evidence>
<organism evidence="2 3">
    <name type="scientific">Lates japonicus</name>
    <name type="common">Japanese lates</name>
    <dbReference type="NCBI Taxonomy" id="270547"/>
    <lineage>
        <taxon>Eukaryota</taxon>
        <taxon>Metazoa</taxon>
        <taxon>Chordata</taxon>
        <taxon>Craniata</taxon>
        <taxon>Vertebrata</taxon>
        <taxon>Euteleostomi</taxon>
        <taxon>Actinopterygii</taxon>
        <taxon>Neopterygii</taxon>
        <taxon>Teleostei</taxon>
        <taxon>Neoteleostei</taxon>
        <taxon>Acanthomorphata</taxon>
        <taxon>Carangaria</taxon>
        <taxon>Carangaria incertae sedis</taxon>
        <taxon>Centropomidae</taxon>
        <taxon>Lates</taxon>
    </lineage>
</organism>
<sequence>MEEEPAQLNVLPSTLTREGYRPGIQLHPASKSTRTSTFQPPPGRACGAGVRGSTPHHIPSSVTEAAHSSHTDSPMKDTLQGAPRPHLSTSGPNGHLHDGITHATLLQPTRTQALACHNPRFGQAHICCAKADLSLCPAEAEGMAPSCVAAGRAGCEHPLASHHQLEMYASQETTSPEPASNQNGILKGAPAEWKDPTPRGSVVEYNALTPGRPETTCAVWKEE</sequence>
<comment type="caution">
    <text evidence="2">The sequence shown here is derived from an EMBL/GenBank/DDBJ whole genome shotgun (WGS) entry which is preliminary data.</text>
</comment>
<protein>
    <submittedName>
        <fullName evidence="2">Adhesion G protein-coupled receptor A3 isoform X1</fullName>
    </submittedName>
</protein>
<keyword evidence="3" id="KW-1185">Reference proteome</keyword>
<dbReference type="AlphaFoldDB" id="A0AAD3R4X3"/>
<gene>
    <name evidence="2" type="ORF">AKAME5_000844000</name>
</gene>
<proteinExistence type="predicted"/>
<dbReference type="Proteomes" id="UP001279410">
    <property type="component" value="Unassembled WGS sequence"/>
</dbReference>
<feature type="region of interest" description="Disordered" evidence="1">
    <location>
        <begin position="169"/>
        <end position="207"/>
    </location>
</feature>
<accession>A0AAD3R4X3</accession>
<reference evidence="2" key="1">
    <citation type="submission" date="2022-08" db="EMBL/GenBank/DDBJ databases">
        <title>Genome sequencing of akame (Lates japonicus).</title>
        <authorList>
            <person name="Hashiguchi Y."/>
            <person name="Takahashi H."/>
        </authorList>
    </citation>
    <scope>NUCLEOTIDE SEQUENCE</scope>
    <source>
        <strain evidence="2">Kochi</strain>
    </source>
</reference>
<feature type="region of interest" description="Disordered" evidence="1">
    <location>
        <begin position="20"/>
        <end position="93"/>
    </location>
</feature>